<dbReference type="Proteomes" id="UP000019423">
    <property type="component" value="Plasmid pHsw1"/>
</dbReference>
<dbReference type="AlphaFoldDB" id="W8EQW1"/>
<keyword evidence="2" id="KW-0067">ATP-binding</keyword>
<dbReference type="PANTHER" id="PTHR43788:SF6">
    <property type="entry name" value="DNA HELICASE B"/>
    <property type="match status" value="1"/>
</dbReference>
<evidence type="ECO:0000313" key="4">
    <source>
        <dbReference type="EMBL" id="AHJ95529.1"/>
    </source>
</evidence>
<dbReference type="CDD" id="cd17933">
    <property type="entry name" value="DEXSc_RecD-like"/>
    <property type="match status" value="1"/>
</dbReference>
<keyword evidence="4" id="KW-0614">Plasmid</keyword>
<dbReference type="KEGG" id="hsw:Hsw_PA0196"/>
<feature type="domain" description="UvrD-like helicase C-terminal" evidence="3">
    <location>
        <begin position="1003"/>
        <end position="1050"/>
    </location>
</feature>
<gene>
    <name evidence="4" type="ORF">Hsw_PA0196</name>
</gene>
<dbReference type="PANTHER" id="PTHR43788">
    <property type="entry name" value="DNA2/NAM7 HELICASE FAMILY MEMBER"/>
    <property type="match status" value="1"/>
</dbReference>
<dbReference type="GO" id="GO:0003678">
    <property type="term" value="F:DNA helicase activity"/>
    <property type="evidence" value="ECO:0007669"/>
    <property type="project" value="UniProtKB-ARBA"/>
</dbReference>
<dbReference type="OrthoDB" id="9803432at2"/>
<dbReference type="InterPro" id="IPR027785">
    <property type="entry name" value="UvrD-like_helicase_C"/>
</dbReference>
<dbReference type="Pfam" id="PF13538">
    <property type="entry name" value="UvrD_C_2"/>
    <property type="match status" value="1"/>
</dbReference>
<name>W8EQW1_9BACT</name>
<geneLocation type="plasmid" evidence="4 5">
    <name>pHsw1</name>
</geneLocation>
<evidence type="ECO:0000256" key="2">
    <source>
        <dbReference type="ARBA" id="ARBA00022840"/>
    </source>
</evidence>
<protein>
    <recommendedName>
        <fullName evidence="3">UvrD-like helicase C-terminal domain-containing protein</fullName>
    </recommendedName>
</protein>
<dbReference type="Gene3D" id="3.40.50.300">
    <property type="entry name" value="P-loop containing nucleotide triphosphate hydrolases"/>
    <property type="match status" value="2"/>
</dbReference>
<sequence>MPTHITARVAWHQDGWNGHVCRNPAANRHCVGPHSYPGTKIQESRQLEWELEVAGQSCAQLSDVPPCIFSINAFGAETLTAADTPPSFFNSGTRTQWALPPATVCIWPYDAMYNDEAYGANGRVDNTRRLEMVKEYLDEIEPAKSLVFHYANYSNPLSTDDEKRYAVVGLARIKRIGDINYYDNTDEATRKQYGGAYAWQINVETLYPDQGMRIPYHRYLDQPEILERITLIPDNSENFKYGSRHITDDDALVLIERFVEIASYLREIGDDSENWSVRLSWLNGLLAELWRSRGLYPGLARILKVVGLEETIPACQKAVASHQEQEFHRAVFDWLDNPGAPLPGKSILAADAAKIRRDWQLRTEPEQQLLRDILPRFDLPAEYFEIILSDSRAEHGITANPADLISNSYLLAEQFGGDYAGEYISFSRIDHGVLPSPELGGAFLHQPNDWRRLRALCVDRLRAESKHTFVSGGQLLQEINHKLSFLPEWKRTEFTERYLTIDRKVLEEMLVLRPEGTRQYVYLRRVYDDEREIESQLRKLVTRPDISFKRPVTAAFWEGLLADPQSPLMQQDREAYTAAIQQQAQVCARVFTRPVSVVCGAAGTGKTTIIKALLQGVEKAHGSASSFLLLAPTGKAADRIREKTGKSAETIHKFLARHGWLNENMTLKQTGGEREAGVTTYVIDEASMLDLGLLAALFRAINWNTVQRLIIVGDPNQLPPIGRGKVFADLIDWLREHHSDNVGELTVNLRQMGNRLEGAGTGILDLASLYVRPAKGAPKNEETGLRAEELFQKLQDLPEDGMVDQDLRVLYWEDAEHLQEILVGQMVADMEADTGQQLEPDARHQLWLQAAKAADGSFRPDYQQVISPYRNEEFGTAAINLRLQHEAREKSLERVGGLAGITLYDKVMQIRNRGASNRLIAYDFQARESIGGEVFNGELGYVVPHGFDSGTWKSPRFRLSRFSVKFDRKQHLAFGYGKKLGSYQYKGRTQWANEEKPEDNLELAYAISVHKSQGSEFERVYFILPKQKTTLLSPELFYTGITRASRHCTILVQEDIAPLLRIYRPGASHLVGINSSLFDFTPAPDGAAQLREAAYLEEGRLHQTLAPAMVRSKSEVIISNLLFEREIPFFYELPLYAPDGSFYLPDFTIKWRGETYFWEHLGMLDHDDYRRRWETKKAWYERHFPGQLITTEESGNLSPDAQRVVEKWFS</sequence>
<evidence type="ECO:0000259" key="3">
    <source>
        <dbReference type="Pfam" id="PF13538"/>
    </source>
</evidence>
<keyword evidence="5" id="KW-1185">Reference proteome</keyword>
<dbReference type="PATRIC" id="fig|1227739.3.peg.223"/>
<dbReference type="HOGENOM" id="CLU_006651_0_0_10"/>
<dbReference type="GO" id="GO:0005524">
    <property type="term" value="F:ATP binding"/>
    <property type="evidence" value="ECO:0007669"/>
    <property type="project" value="UniProtKB-KW"/>
</dbReference>
<dbReference type="eggNOG" id="COG0507">
    <property type="taxonomic scope" value="Bacteria"/>
</dbReference>
<evidence type="ECO:0000256" key="1">
    <source>
        <dbReference type="ARBA" id="ARBA00022741"/>
    </source>
</evidence>
<organism evidence="4 5">
    <name type="scientific">Hymenobacter swuensis DY53</name>
    <dbReference type="NCBI Taxonomy" id="1227739"/>
    <lineage>
        <taxon>Bacteria</taxon>
        <taxon>Pseudomonadati</taxon>
        <taxon>Bacteroidota</taxon>
        <taxon>Cytophagia</taxon>
        <taxon>Cytophagales</taxon>
        <taxon>Hymenobacteraceae</taxon>
        <taxon>Hymenobacter</taxon>
    </lineage>
</organism>
<dbReference type="InterPro" id="IPR050534">
    <property type="entry name" value="Coronavir_polyprotein_1ab"/>
</dbReference>
<dbReference type="EMBL" id="CP007144">
    <property type="protein sequence ID" value="AHJ95529.1"/>
    <property type="molecule type" value="Genomic_DNA"/>
</dbReference>
<accession>W8EQW1</accession>
<proteinExistence type="predicted"/>
<dbReference type="CDD" id="cd18809">
    <property type="entry name" value="SF1_C_RecD"/>
    <property type="match status" value="1"/>
</dbReference>
<reference evidence="4 5" key="1">
    <citation type="submission" date="2014-01" db="EMBL/GenBank/DDBJ databases">
        <title>Complete sequence of plasmid1 of ionizing-radiation resistance bacterium Hymenobacter swuensis DY53.</title>
        <authorList>
            <person name="Jung J.-H."/>
            <person name="Jeong S.-W."/>
            <person name="Joe M.-H."/>
            <person name="Cho y.-j."/>
            <person name="Kim M.-K."/>
            <person name="Lim S.-Y."/>
        </authorList>
    </citation>
    <scope>NUCLEOTIDE SEQUENCE [LARGE SCALE GENOMIC DNA]</scope>
    <source>
        <strain evidence="4 5">DY53</strain>
        <plasmid evidence="4 5">pHsw1</plasmid>
    </source>
</reference>
<dbReference type="SUPFAM" id="SSF52540">
    <property type="entry name" value="P-loop containing nucleoside triphosphate hydrolases"/>
    <property type="match status" value="1"/>
</dbReference>
<dbReference type="Pfam" id="PF13604">
    <property type="entry name" value="AAA_30"/>
    <property type="match status" value="1"/>
</dbReference>
<keyword evidence="1" id="KW-0547">Nucleotide-binding</keyword>
<dbReference type="RefSeq" id="WP_044000433.1">
    <property type="nucleotide sequence ID" value="NZ_CP007144.1"/>
</dbReference>
<evidence type="ECO:0000313" key="5">
    <source>
        <dbReference type="Proteomes" id="UP000019423"/>
    </source>
</evidence>
<dbReference type="InterPro" id="IPR027417">
    <property type="entry name" value="P-loop_NTPase"/>
</dbReference>